<dbReference type="Proteomes" id="UP000032668">
    <property type="component" value="Unassembled WGS sequence"/>
</dbReference>
<organism evidence="2 3">
    <name type="scientific">Acidocella aminolytica 101 = DSM 11237</name>
    <dbReference type="NCBI Taxonomy" id="1120923"/>
    <lineage>
        <taxon>Bacteria</taxon>
        <taxon>Pseudomonadati</taxon>
        <taxon>Pseudomonadota</taxon>
        <taxon>Alphaproteobacteria</taxon>
        <taxon>Acetobacterales</taxon>
        <taxon>Acidocellaceae</taxon>
        <taxon>Acidocella</taxon>
    </lineage>
</organism>
<dbReference type="GO" id="GO:0016747">
    <property type="term" value="F:acyltransferase activity, transferring groups other than amino-acyl groups"/>
    <property type="evidence" value="ECO:0007669"/>
    <property type="project" value="InterPro"/>
</dbReference>
<evidence type="ECO:0000313" key="3">
    <source>
        <dbReference type="Proteomes" id="UP000032668"/>
    </source>
</evidence>
<gene>
    <name evidence="2" type="ORF">Aam_005_046</name>
</gene>
<dbReference type="CDD" id="cd04301">
    <property type="entry name" value="NAT_SF"/>
    <property type="match status" value="1"/>
</dbReference>
<keyword evidence="3" id="KW-1185">Reference proteome</keyword>
<dbReference type="Pfam" id="PF13673">
    <property type="entry name" value="Acetyltransf_10"/>
    <property type="match status" value="1"/>
</dbReference>
<feature type="domain" description="N-acetyltransferase" evidence="1">
    <location>
        <begin position="3"/>
        <end position="141"/>
    </location>
</feature>
<keyword evidence="2" id="KW-0808">Transferase</keyword>
<dbReference type="PROSITE" id="PS51186">
    <property type="entry name" value="GNAT"/>
    <property type="match status" value="1"/>
</dbReference>
<evidence type="ECO:0000313" key="2">
    <source>
        <dbReference type="EMBL" id="GAN78647.1"/>
    </source>
</evidence>
<dbReference type="STRING" id="1120923.SAMN02746095_00458"/>
<dbReference type="InterPro" id="IPR000182">
    <property type="entry name" value="GNAT_dom"/>
</dbReference>
<dbReference type="SUPFAM" id="SSF55729">
    <property type="entry name" value="Acyl-CoA N-acyltransferases (Nat)"/>
    <property type="match status" value="1"/>
</dbReference>
<name>A0A0D6PAG6_9PROT</name>
<dbReference type="InterPro" id="IPR016181">
    <property type="entry name" value="Acyl_CoA_acyltransferase"/>
</dbReference>
<reference evidence="2 3" key="1">
    <citation type="submission" date="2012-11" db="EMBL/GenBank/DDBJ databases">
        <title>Whole genome sequence of Acidocella aminolytica 101 = DSM 11237.</title>
        <authorList>
            <person name="Azuma Y."/>
            <person name="Higashiura N."/>
            <person name="Hirakawa H."/>
            <person name="Matsushita K."/>
        </authorList>
    </citation>
    <scope>NUCLEOTIDE SEQUENCE [LARGE SCALE GENOMIC DNA]</scope>
    <source>
        <strain evidence="3">101 / DSM 11237</strain>
    </source>
</reference>
<dbReference type="EMBL" id="BANC01000005">
    <property type="protein sequence ID" value="GAN78647.1"/>
    <property type="molecule type" value="Genomic_DNA"/>
</dbReference>
<accession>A0A0D6PAG6</accession>
<protein>
    <submittedName>
        <fullName evidence="2">Acetyltransferase</fullName>
    </submittedName>
</protein>
<dbReference type="OrthoDB" id="9796171at2"/>
<dbReference type="RefSeq" id="WP_048877141.1">
    <property type="nucleotide sequence ID" value="NZ_BANC01000005.1"/>
</dbReference>
<comment type="caution">
    <text evidence="2">The sequence shown here is derived from an EMBL/GenBank/DDBJ whole genome shotgun (WGS) entry which is preliminary data.</text>
</comment>
<proteinExistence type="predicted"/>
<evidence type="ECO:0000259" key="1">
    <source>
        <dbReference type="PROSITE" id="PS51186"/>
    </source>
</evidence>
<dbReference type="Gene3D" id="3.40.630.30">
    <property type="match status" value="1"/>
</dbReference>
<sequence>MITLIRAVHGSPELTACFAIRMAVFVDEQKVPAEEEMDALDAGALHLLAIWNGSPAGTARAVEKTPGIWKIGRVAVAAGFRGHGIGVALMRGIEAACAGDVFVLDAQTHAVGFYEKLGYAAEGPKFLDAGIPHLFMRKDGSAG</sequence>
<dbReference type="AlphaFoldDB" id="A0A0D6PAG6"/>